<accession>A0ABS8WRQ9</accession>
<name>A0ABS8WRQ9_DATST</name>
<evidence type="ECO:0000313" key="1">
    <source>
        <dbReference type="EMBL" id="MCE3214728.1"/>
    </source>
</evidence>
<reference evidence="1 2" key="1">
    <citation type="journal article" date="2021" name="BMC Genomics">
        <title>Datura genome reveals duplications of psychoactive alkaloid biosynthetic genes and high mutation rate following tissue culture.</title>
        <authorList>
            <person name="Rajewski A."/>
            <person name="Carter-House D."/>
            <person name="Stajich J."/>
            <person name="Litt A."/>
        </authorList>
    </citation>
    <scope>NUCLEOTIDE SEQUENCE [LARGE SCALE GENOMIC DNA]</scope>
    <source>
        <strain evidence="1">AR-01</strain>
    </source>
</reference>
<evidence type="ECO:0000313" key="2">
    <source>
        <dbReference type="Proteomes" id="UP000823775"/>
    </source>
</evidence>
<proteinExistence type="predicted"/>
<sequence>MGAPASHLARSSPSVRKGSNLMVRVNQRHLIWVALARSIRSKGNLNLRWFAILTFCSRCNLNWAIPSIPIIRRTPIHNSNDLPHINMNSSHNACNEDGYLQWNMCCVFGGNDVGAHQV</sequence>
<organism evidence="1 2">
    <name type="scientific">Datura stramonium</name>
    <name type="common">Jimsonweed</name>
    <name type="synonym">Common thornapple</name>
    <dbReference type="NCBI Taxonomy" id="4076"/>
    <lineage>
        <taxon>Eukaryota</taxon>
        <taxon>Viridiplantae</taxon>
        <taxon>Streptophyta</taxon>
        <taxon>Embryophyta</taxon>
        <taxon>Tracheophyta</taxon>
        <taxon>Spermatophyta</taxon>
        <taxon>Magnoliopsida</taxon>
        <taxon>eudicotyledons</taxon>
        <taxon>Gunneridae</taxon>
        <taxon>Pentapetalae</taxon>
        <taxon>asterids</taxon>
        <taxon>lamiids</taxon>
        <taxon>Solanales</taxon>
        <taxon>Solanaceae</taxon>
        <taxon>Solanoideae</taxon>
        <taxon>Datureae</taxon>
        <taxon>Datura</taxon>
    </lineage>
</organism>
<dbReference type="Proteomes" id="UP000823775">
    <property type="component" value="Unassembled WGS sequence"/>
</dbReference>
<comment type="caution">
    <text evidence="1">The sequence shown here is derived from an EMBL/GenBank/DDBJ whole genome shotgun (WGS) entry which is preliminary data.</text>
</comment>
<keyword evidence="2" id="KW-1185">Reference proteome</keyword>
<protein>
    <submittedName>
        <fullName evidence="1">Uncharacterized protein</fullName>
    </submittedName>
</protein>
<gene>
    <name evidence="1" type="ORF">HAX54_053151</name>
</gene>
<dbReference type="EMBL" id="JACEIK010009824">
    <property type="protein sequence ID" value="MCE3214728.1"/>
    <property type="molecule type" value="Genomic_DNA"/>
</dbReference>